<keyword evidence="1" id="KW-0812">Transmembrane</keyword>
<protein>
    <submittedName>
        <fullName evidence="2">Uncharacterized protein</fullName>
    </submittedName>
</protein>
<feature type="transmembrane region" description="Helical" evidence="1">
    <location>
        <begin position="51"/>
        <end position="71"/>
    </location>
</feature>
<evidence type="ECO:0000256" key="1">
    <source>
        <dbReference type="SAM" id="Phobius"/>
    </source>
</evidence>
<feature type="transmembrane region" description="Helical" evidence="1">
    <location>
        <begin position="130"/>
        <end position="150"/>
    </location>
</feature>
<accession>A0A0E3BRN8</accession>
<name>A0A0E3BRN8_9BURK</name>
<dbReference type="Pfam" id="PF12040">
    <property type="entry name" value="DUF3526"/>
    <property type="match status" value="1"/>
</dbReference>
<evidence type="ECO:0000313" key="3">
    <source>
        <dbReference type="Proteomes" id="UP000029549"/>
    </source>
</evidence>
<dbReference type="EMBL" id="AWTP01000123">
    <property type="protein sequence ID" value="KGH08332.1"/>
    <property type="molecule type" value="Genomic_DNA"/>
</dbReference>
<dbReference type="Proteomes" id="UP000029549">
    <property type="component" value="Unassembled WGS sequence"/>
</dbReference>
<evidence type="ECO:0000313" key="2">
    <source>
        <dbReference type="EMBL" id="KGH08332.1"/>
    </source>
</evidence>
<proteinExistence type="predicted"/>
<dbReference type="InterPro" id="IPR021913">
    <property type="entry name" value="DUF3526"/>
</dbReference>
<sequence>MPVKAGLGLGTHRLEVLPVQLKASLDSRQLEARDPGPIKNPLLIDTGLPGVPALAALLIPLVTLLLCSGLLQEEREYGRLALARVQAVTGMPPILMAALGWRFMAIWAVSALATAPALVLDPDSTLLVHLQWLGAVGLFCLVWVAVGGLLSCLPMSGATSMLLALGIWLTLTFAVPAGITLAANNKAPTPSRLKSIVAIRDAQNDSEDNEQALAKAWYEQHPNVDAHLPAVWPASFLPRVLDQDLALTPVRLEFSESRAKQADIVSRWSWMSPGLALVLYGEKLAGTDAASYSRYVNAVDSFEHQWRQYLIPHVMNRQGLPSEQLRQLPKFPVRPDLSPSQHPERKDCVTFMLHTSDLCSVARCIVNPAMRSI</sequence>
<organism evidence="2 3">
    <name type="scientific">Comamonas thiooxydans</name>
    <dbReference type="NCBI Taxonomy" id="363952"/>
    <lineage>
        <taxon>Bacteria</taxon>
        <taxon>Pseudomonadati</taxon>
        <taxon>Pseudomonadota</taxon>
        <taxon>Betaproteobacteria</taxon>
        <taxon>Burkholderiales</taxon>
        <taxon>Comamonadaceae</taxon>
        <taxon>Comamonas</taxon>
    </lineage>
</organism>
<gene>
    <name evidence="2" type="ORF">P608_18345</name>
</gene>
<keyword evidence="1" id="KW-1133">Transmembrane helix</keyword>
<keyword evidence="3" id="KW-1185">Reference proteome</keyword>
<keyword evidence="1" id="KW-0472">Membrane</keyword>
<dbReference type="AlphaFoldDB" id="A0A0E3BRN8"/>
<comment type="caution">
    <text evidence="2">The sequence shown here is derived from an EMBL/GenBank/DDBJ whole genome shotgun (WGS) entry which is preliminary data.</text>
</comment>
<feature type="transmembrane region" description="Helical" evidence="1">
    <location>
        <begin position="92"/>
        <end position="118"/>
    </location>
</feature>
<reference evidence="2 3" key="1">
    <citation type="submission" date="2013-09" db="EMBL/GenBank/DDBJ databases">
        <title>High correlation between genotypes and phenotypes of environmental bacteria Comamonas testosteroni strains.</title>
        <authorList>
            <person name="Liu L."/>
            <person name="Zhu W."/>
            <person name="Xia X."/>
            <person name="Xu B."/>
            <person name="Luo M."/>
            <person name="Wang G."/>
        </authorList>
    </citation>
    <scope>NUCLEOTIDE SEQUENCE [LARGE SCALE GENOMIC DNA]</scope>
    <source>
        <strain evidence="2 3">DF2</strain>
    </source>
</reference>
<feature type="transmembrane region" description="Helical" evidence="1">
    <location>
        <begin position="162"/>
        <end position="183"/>
    </location>
</feature>